<gene>
    <name evidence="2" type="ORF">EGT50_10540</name>
</gene>
<evidence type="ECO:0000313" key="2">
    <source>
        <dbReference type="EMBL" id="RVW01900.1"/>
    </source>
</evidence>
<dbReference type="OrthoDB" id="9793039at2"/>
<name>A0A3S3A4K6_9NOCA</name>
<dbReference type="SUPFAM" id="SSF54593">
    <property type="entry name" value="Glyoxalase/Bleomycin resistance protein/Dihydroxybiphenyl dioxygenase"/>
    <property type="match status" value="2"/>
</dbReference>
<dbReference type="InterPro" id="IPR029068">
    <property type="entry name" value="Glyas_Bleomycin-R_OHBP_Dase"/>
</dbReference>
<dbReference type="InterPro" id="IPR041581">
    <property type="entry name" value="Glyoxalase_6"/>
</dbReference>
<dbReference type="EMBL" id="RKLO01000004">
    <property type="protein sequence ID" value="RVW01900.1"/>
    <property type="molecule type" value="Genomic_DNA"/>
</dbReference>
<comment type="caution">
    <text evidence="2">The sequence shown here is derived from an EMBL/GenBank/DDBJ whole genome shotgun (WGS) entry which is preliminary data.</text>
</comment>
<dbReference type="PANTHER" id="PTHR33993">
    <property type="entry name" value="GLYOXALASE-RELATED"/>
    <property type="match status" value="1"/>
</dbReference>
<feature type="domain" description="VOC" evidence="1">
    <location>
        <begin position="11"/>
        <end position="129"/>
    </location>
</feature>
<dbReference type="AlphaFoldDB" id="A0A3S3A4K6"/>
<dbReference type="PROSITE" id="PS51819">
    <property type="entry name" value="VOC"/>
    <property type="match status" value="2"/>
</dbReference>
<organism evidence="2 3">
    <name type="scientific">Rhodococcus xishaensis</name>
    <dbReference type="NCBI Taxonomy" id="2487364"/>
    <lineage>
        <taxon>Bacteria</taxon>
        <taxon>Bacillati</taxon>
        <taxon>Actinomycetota</taxon>
        <taxon>Actinomycetes</taxon>
        <taxon>Mycobacteriales</taxon>
        <taxon>Nocardiaceae</taxon>
        <taxon>Rhodococcus</taxon>
    </lineage>
</organism>
<dbReference type="InterPro" id="IPR037523">
    <property type="entry name" value="VOC_core"/>
</dbReference>
<dbReference type="Pfam" id="PF18029">
    <property type="entry name" value="Glyoxalase_6"/>
    <property type="match status" value="1"/>
</dbReference>
<dbReference type="CDD" id="cd07247">
    <property type="entry name" value="SgaA_N_like"/>
    <property type="match status" value="2"/>
</dbReference>
<dbReference type="Pfam" id="PF00903">
    <property type="entry name" value="Glyoxalase"/>
    <property type="match status" value="1"/>
</dbReference>
<sequence>MSERSSYPAGTPSWVDLQTSDQLGAKDFYADVFGWSYDDLTNPDGSVYSIAMLHGERVAAIAPLPAGSSPVDTPATWNTFITVDDVDAAAARVAPAGGKLILQAFDIGDAGRMAFLADPTGAEVGLWQAREHVGATLVNETGTLIWNELITDHPETALPFYQAVVGLGSAPMPGRSRYTVLQVNGDGVGGCTTPPRPEVPNHWHVYFSVDETDATVANVVDKGGALMADPYDLPMLGRMAVLSDPQGAVFSVMQSEPAP</sequence>
<evidence type="ECO:0000313" key="3">
    <source>
        <dbReference type="Proteomes" id="UP000283479"/>
    </source>
</evidence>
<dbReference type="Proteomes" id="UP000283479">
    <property type="component" value="Unassembled WGS sequence"/>
</dbReference>
<dbReference type="PANTHER" id="PTHR33993:SF14">
    <property type="entry name" value="GB|AAF24581.1"/>
    <property type="match status" value="1"/>
</dbReference>
<dbReference type="RefSeq" id="WP_127954114.1">
    <property type="nucleotide sequence ID" value="NZ_RKLO01000004.1"/>
</dbReference>
<reference evidence="2 3" key="1">
    <citation type="submission" date="2018-11" db="EMBL/GenBank/DDBJ databases">
        <title>Rhodococcus spongicola sp. nov. and Rhodococcus xishaensis sp. nov. from marine sponges.</title>
        <authorList>
            <person name="Li L."/>
            <person name="Lin H.W."/>
        </authorList>
    </citation>
    <scope>NUCLEOTIDE SEQUENCE [LARGE SCALE GENOMIC DNA]</scope>
    <source>
        <strain evidence="2 3">LHW51113</strain>
    </source>
</reference>
<accession>A0A3S3A4K6</accession>
<dbReference type="Gene3D" id="3.10.180.10">
    <property type="entry name" value="2,3-Dihydroxybiphenyl 1,2-Dioxygenase, domain 1"/>
    <property type="match status" value="2"/>
</dbReference>
<proteinExistence type="predicted"/>
<keyword evidence="3" id="KW-1185">Reference proteome</keyword>
<evidence type="ECO:0000259" key="1">
    <source>
        <dbReference type="PROSITE" id="PS51819"/>
    </source>
</evidence>
<feature type="domain" description="VOC" evidence="1">
    <location>
        <begin position="143"/>
        <end position="255"/>
    </location>
</feature>
<dbReference type="InterPro" id="IPR004360">
    <property type="entry name" value="Glyas_Fos-R_dOase_dom"/>
</dbReference>
<dbReference type="InterPro" id="IPR052164">
    <property type="entry name" value="Anthracycline_SecMetBiosynth"/>
</dbReference>
<protein>
    <submittedName>
        <fullName evidence="2">VOC family protein</fullName>
    </submittedName>
</protein>